<dbReference type="GO" id="GO:0032259">
    <property type="term" value="P:methylation"/>
    <property type="evidence" value="ECO:0007669"/>
    <property type="project" value="UniProtKB-KW"/>
</dbReference>
<gene>
    <name evidence="8" type="ORF">ADIS_0276</name>
</gene>
<comment type="catalytic activity">
    <reaction evidence="5">
        <text>a 2'-deoxyadenosine in DNA + S-adenosyl-L-methionine = an N(6)-methyl-2'-deoxyadenosine in DNA + S-adenosyl-L-homocysteine + H(+)</text>
        <dbReference type="Rhea" id="RHEA:15197"/>
        <dbReference type="Rhea" id="RHEA-COMP:12418"/>
        <dbReference type="Rhea" id="RHEA-COMP:12419"/>
        <dbReference type="ChEBI" id="CHEBI:15378"/>
        <dbReference type="ChEBI" id="CHEBI:57856"/>
        <dbReference type="ChEBI" id="CHEBI:59789"/>
        <dbReference type="ChEBI" id="CHEBI:90615"/>
        <dbReference type="ChEBI" id="CHEBI:90616"/>
        <dbReference type="EC" id="2.1.1.72"/>
    </reaction>
</comment>
<dbReference type="InterPro" id="IPR002052">
    <property type="entry name" value="DNA_methylase_N6_adenine_CS"/>
</dbReference>
<evidence type="ECO:0000256" key="2">
    <source>
        <dbReference type="ARBA" id="ARBA00022603"/>
    </source>
</evidence>
<dbReference type="PROSITE" id="PS00092">
    <property type="entry name" value="N6_MTASE"/>
    <property type="match status" value="1"/>
</dbReference>
<dbReference type="InterPro" id="IPR050953">
    <property type="entry name" value="N4_N6_ade-DNA_methylase"/>
</dbReference>
<feature type="domain" description="Type II methyltransferase M.TaqI-like" evidence="7">
    <location>
        <begin position="485"/>
        <end position="692"/>
    </location>
</feature>
<dbReference type="PATRIC" id="fig|1288963.3.peg.276"/>
<dbReference type="EC" id="2.1.1.72" evidence="1"/>
<comment type="caution">
    <text evidence="8">The sequence shown here is derived from an EMBL/GenBank/DDBJ whole genome shotgun (WGS) entry which is preliminary data.</text>
</comment>
<dbReference type="GO" id="GO:0003676">
    <property type="term" value="F:nucleic acid binding"/>
    <property type="evidence" value="ECO:0007669"/>
    <property type="project" value="InterPro"/>
</dbReference>
<keyword evidence="2" id="KW-0489">Methyltransferase</keyword>
<dbReference type="Pfam" id="PF07669">
    <property type="entry name" value="Eco57I"/>
    <property type="match status" value="2"/>
</dbReference>
<dbReference type="RefSeq" id="WP_010852428.1">
    <property type="nucleotide sequence ID" value="NZ_AQHR01000010.1"/>
</dbReference>
<evidence type="ECO:0000256" key="6">
    <source>
        <dbReference type="SAM" id="Coils"/>
    </source>
</evidence>
<evidence type="ECO:0000256" key="3">
    <source>
        <dbReference type="ARBA" id="ARBA00022679"/>
    </source>
</evidence>
<evidence type="ECO:0000313" key="8">
    <source>
        <dbReference type="EMBL" id="EON79271.1"/>
    </source>
</evidence>
<dbReference type="OrthoDB" id="32195at2"/>
<accession>R7ZYU3</accession>
<dbReference type="Gene3D" id="3.40.50.150">
    <property type="entry name" value="Vaccinia Virus protein VP39"/>
    <property type="match status" value="1"/>
</dbReference>
<keyword evidence="4" id="KW-0949">S-adenosyl-L-methionine</keyword>
<dbReference type="STRING" id="1232681.ADIS_0276"/>
<evidence type="ECO:0000313" key="9">
    <source>
        <dbReference type="Proteomes" id="UP000013909"/>
    </source>
</evidence>
<dbReference type="SUPFAM" id="SSF53335">
    <property type="entry name" value="S-adenosyl-L-methionine-dependent methyltransferases"/>
    <property type="match status" value="1"/>
</dbReference>
<evidence type="ECO:0000259" key="7">
    <source>
        <dbReference type="Pfam" id="PF07669"/>
    </source>
</evidence>
<dbReference type="GO" id="GO:0009007">
    <property type="term" value="F:site-specific DNA-methyltransferase (adenine-specific) activity"/>
    <property type="evidence" value="ECO:0007669"/>
    <property type="project" value="UniProtKB-EC"/>
</dbReference>
<protein>
    <recommendedName>
        <fullName evidence="1">site-specific DNA-methyltransferase (adenine-specific)</fullName>
        <ecNumber evidence="1">2.1.1.72</ecNumber>
    </recommendedName>
</protein>
<keyword evidence="9" id="KW-1185">Reference proteome</keyword>
<dbReference type="Proteomes" id="UP000013909">
    <property type="component" value="Unassembled WGS sequence"/>
</dbReference>
<evidence type="ECO:0000256" key="5">
    <source>
        <dbReference type="ARBA" id="ARBA00047942"/>
    </source>
</evidence>
<evidence type="ECO:0000256" key="1">
    <source>
        <dbReference type="ARBA" id="ARBA00011900"/>
    </source>
</evidence>
<dbReference type="EMBL" id="AQHR01000010">
    <property type="protein sequence ID" value="EON79271.1"/>
    <property type="molecule type" value="Genomic_DNA"/>
</dbReference>
<dbReference type="InterPro" id="IPR011639">
    <property type="entry name" value="MethylTrfase_TaqI-like_dom"/>
</dbReference>
<dbReference type="PANTHER" id="PTHR33841:SF1">
    <property type="entry name" value="DNA METHYLTRANSFERASE A"/>
    <property type="match status" value="1"/>
</dbReference>
<dbReference type="InterPro" id="IPR029063">
    <property type="entry name" value="SAM-dependent_MTases_sf"/>
</dbReference>
<feature type="domain" description="Type II methyltransferase M.TaqI-like" evidence="7">
    <location>
        <begin position="736"/>
        <end position="812"/>
    </location>
</feature>
<dbReference type="GO" id="GO:0006304">
    <property type="term" value="P:DNA modification"/>
    <property type="evidence" value="ECO:0007669"/>
    <property type="project" value="InterPro"/>
</dbReference>
<dbReference type="PANTHER" id="PTHR33841">
    <property type="entry name" value="DNA METHYLTRANSFERASE YEEA-RELATED"/>
    <property type="match status" value="1"/>
</dbReference>
<keyword evidence="6" id="KW-0175">Coiled coil</keyword>
<proteinExistence type="predicted"/>
<dbReference type="AlphaFoldDB" id="R7ZYU3"/>
<keyword evidence="3" id="KW-0808">Transferase</keyword>
<reference evidence="8 9" key="1">
    <citation type="submission" date="2013-02" db="EMBL/GenBank/DDBJ databases">
        <title>A novel strain isolated from Lonar lake, Maharashtra, India.</title>
        <authorList>
            <person name="Singh A."/>
        </authorList>
    </citation>
    <scope>NUCLEOTIDE SEQUENCE [LARGE SCALE GENOMIC DNA]</scope>
    <source>
        <strain evidence="8 9">AK24</strain>
    </source>
</reference>
<evidence type="ECO:0000256" key="4">
    <source>
        <dbReference type="ARBA" id="ARBA00022691"/>
    </source>
</evidence>
<sequence length="1176" mass="136630">MAKLNIERTRKALQSFDFKTLFIEELGWSNPTSNKTINESIKEIAISRKPIAELSGAVVFEITTPNGEVPEPKQRIAIAKEIQKQHFEHVLIFIDKDRKQSIWHWLKNQDKKVVSREHFFFRHQPGDGFIAKIASLVVDISEFDREGNIAIAEVASRIKTALDIERVVKKFFRDYQNEYIVFLDLIEGIDNEADRRWYASVILNRLMFIYFLQKKMFLDNGDTEYLNHKLEFSKKELGKNKFYNEFLSKLFFEGFAKQENQRSAATNKLIGKIKYLNGGLFLLHKIEVKYQGKISIPDQAFDNLFELFNRYSWTLDDTPGGADNEMNPDVLGYIFEKYINQKAFGAYYTRTEITEYLCEQTVYKLILDEVNGVELPDDIPEKLKQKLTTKRYDSIAELLLHLDAATCRKLVVGENAVLPNLSLLDPACGSGAFLVAAMKTLINVYSAILGKIEFLGDKKLTEWKQQIEKDHPSINYYIKKQIITNNLYGVDLMEEATEIAKLRLFLALVASAETVDQLEPLPNIDFNIMSGNSLIGLMRVDESEFNKHQSGDLFKKSYRELVNQKEAAIRAFKSFESTNENIQIKKESIDRMEEEANATLNLMLGQEFSNLGIKYEQVTWDDKKNKEGKSIKRSINIKDIQALEPFHWGYEFSEIFRKKDGFDAIITNPPWEVFQTNEKEFFQEYDKEIKKKKLRIEDWEQNKEELMADKEIRQAWLEYSSQYPHQWAYFKNAKQYKNQISVVNGKAVGNKPNLYCLFTEQCRNLLRKGGYCGIVIPSGIYTDLGTKQLREMLFDENKITGLFGFENRKTIFENVDSRFKFVVLSFEKGGNTQKFPTAFMRHDVEELTNFPQYGSVTISVDLVKRLSPDSYSIIEFKSEQEVSIAETVSKYPMLAGDAEGWNLELYGEEMNMTRSAGSFLTKPAKFVLYEGGMIWHFTNQFSDARYWINEKEIKTDFLSKRVKRIEGLYDQPKDLKNDYETYRLAIRKIASNTNERTLISTIIPKYAIAGNSLTVNFPFKHEKKKYNELNFGNDELFVLTSILNSYVADFILRARVTTNLNLFYLYQLPVPRLKPKDKWFTAIVERAARLICTTEEFAELWEEVMKTKWTEKKAATTEYERNKLRAELDGIIAHIYGLSEEEFAYILSTFPIVPQPQKVATQNAYRDVERGLIKPN</sequence>
<organism evidence="8 9">
    <name type="scientific">Lunatimonas lonarensis</name>
    <dbReference type="NCBI Taxonomy" id="1232681"/>
    <lineage>
        <taxon>Bacteria</taxon>
        <taxon>Pseudomonadati</taxon>
        <taxon>Bacteroidota</taxon>
        <taxon>Cytophagia</taxon>
        <taxon>Cytophagales</taxon>
        <taxon>Cyclobacteriaceae</taxon>
    </lineage>
</organism>
<name>R7ZYU3_9BACT</name>
<feature type="coiled-coil region" evidence="6">
    <location>
        <begin position="682"/>
        <end position="709"/>
    </location>
</feature>